<dbReference type="Proteomes" id="UP001203852">
    <property type="component" value="Unassembled WGS sequence"/>
</dbReference>
<gene>
    <name evidence="1" type="ORF">EDD36DRAFT_259957</name>
</gene>
<protein>
    <submittedName>
        <fullName evidence="1">Uncharacterized protein</fullName>
    </submittedName>
</protein>
<name>A0AAN6DYJ1_9EURO</name>
<evidence type="ECO:0000313" key="2">
    <source>
        <dbReference type="Proteomes" id="UP001203852"/>
    </source>
</evidence>
<organism evidence="1 2">
    <name type="scientific">Exophiala viscosa</name>
    <dbReference type="NCBI Taxonomy" id="2486360"/>
    <lineage>
        <taxon>Eukaryota</taxon>
        <taxon>Fungi</taxon>
        <taxon>Dikarya</taxon>
        <taxon>Ascomycota</taxon>
        <taxon>Pezizomycotina</taxon>
        <taxon>Eurotiomycetes</taxon>
        <taxon>Chaetothyriomycetidae</taxon>
        <taxon>Chaetothyriales</taxon>
        <taxon>Herpotrichiellaceae</taxon>
        <taxon>Exophiala</taxon>
    </lineage>
</organism>
<keyword evidence="2" id="KW-1185">Reference proteome</keyword>
<dbReference type="AlphaFoldDB" id="A0AAN6DYJ1"/>
<proteinExistence type="predicted"/>
<dbReference type="EMBL" id="MU404354">
    <property type="protein sequence ID" value="KAI1613265.1"/>
    <property type="molecule type" value="Genomic_DNA"/>
</dbReference>
<reference evidence="1" key="1">
    <citation type="journal article" date="2022" name="bioRxiv">
        <title>Deciphering the potential niche of two novel black yeast fungi from a biological soil crust based on their genomes, phenotypes, and melanin regulation.</title>
        <authorList>
            <consortium name="DOE Joint Genome Institute"/>
            <person name="Carr E.C."/>
            <person name="Barton Q."/>
            <person name="Grambo S."/>
            <person name="Sullivan M."/>
            <person name="Renfro C.M."/>
            <person name="Kuo A."/>
            <person name="Pangilinan J."/>
            <person name="Lipzen A."/>
            <person name="Keymanesh K."/>
            <person name="Savage E."/>
            <person name="Barry K."/>
            <person name="Grigoriev I.V."/>
            <person name="Riekhof W.R."/>
            <person name="Harris S.S."/>
        </authorList>
    </citation>
    <scope>NUCLEOTIDE SEQUENCE</scope>
    <source>
        <strain evidence="1">JF 03-4F</strain>
    </source>
</reference>
<sequence>MTNWLQAAQTPLTATSKPFLTSTVFDTWKSPSILSLWKDLLSNRLASVKQEVPLPRKTSRICSHKQIDVSKRRIRSTSNRRARRSQMISLSHQSSFHSFPSIRASPARSRTPETPRTLRLLHILLSHIITSLSPQILTSCIQELIEHDLHDSLTSRNCRNRSSTYPRFRSTWLVARHATHADKTPSIKCLCSFSRNKATALVCEH</sequence>
<evidence type="ECO:0000313" key="1">
    <source>
        <dbReference type="EMBL" id="KAI1613265.1"/>
    </source>
</evidence>
<accession>A0AAN6DYJ1</accession>
<comment type="caution">
    <text evidence="1">The sequence shown here is derived from an EMBL/GenBank/DDBJ whole genome shotgun (WGS) entry which is preliminary data.</text>
</comment>